<gene>
    <name evidence="3" type="ORF">ACFQDM_01245</name>
</gene>
<dbReference type="InterPro" id="IPR006683">
    <property type="entry name" value="Thioestr_dom"/>
</dbReference>
<proteinExistence type="predicted"/>
<dbReference type="Gene3D" id="3.10.129.10">
    <property type="entry name" value="Hotdog Thioesterase"/>
    <property type="match status" value="1"/>
</dbReference>
<protein>
    <submittedName>
        <fullName evidence="3">PaaI family thioesterase</fullName>
        <ecNumber evidence="3">3.1.2.-</ecNumber>
    </submittedName>
</protein>
<keyword evidence="4" id="KW-1185">Reference proteome</keyword>
<feature type="domain" description="Thioesterase" evidence="2">
    <location>
        <begin position="57"/>
        <end position="128"/>
    </location>
</feature>
<keyword evidence="1 3" id="KW-0378">Hydrolase</keyword>
<evidence type="ECO:0000313" key="3">
    <source>
        <dbReference type="EMBL" id="MFC6196680.1"/>
    </source>
</evidence>
<dbReference type="CDD" id="cd03443">
    <property type="entry name" value="PaaI_thioesterase"/>
    <property type="match status" value="1"/>
</dbReference>
<dbReference type="SUPFAM" id="SSF54637">
    <property type="entry name" value="Thioesterase/thiol ester dehydrase-isomerase"/>
    <property type="match status" value="1"/>
</dbReference>
<dbReference type="PANTHER" id="PTHR43240:SF7">
    <property type="entry name" value="BLR7284 PROTEIN"/>
    <property type="match status" value="1"/>
</dbReference>
<dbReference type="EC" id="3.1.2.-" evidence="3"/>
<organism evidence="3 4">
    <name type="scientific">Ponticaulis profundi</name>
    <dbReference type="NCBI Taxonomy" id="2665222"/>
    <lineage>
        <taxon>Bacteria</taxon>
        <taxon>Pseudomonadati</taxon>
        <taxon>Pseudomonadota</taxon>
        <taxon>Alphaproteobacteria</taxon>
        <taxon>Hyphomonadales</taxon>
        <taxon>Hyphomonadaceae</taxon>
        <taxon>Ponticaulis</taxon>
    </lineage>
</organism>
<dbReference type="NCBIfam" id="TIGR00369">
    <property type="entry name" value="unchar_dom_1"/>
    <property type="match status" value="1"/>
</dbReference>
<sequence length="159" mass="17193">MTTDPDFFDLVRQYAPNVINNVPYAQKLGFELIDLEPGRAIARAGYSTEMIGDPATGVIHGGVVTALLDNVSGVAVIASLKELKSTATLDLRIDYMRPAEVGRDVIAEAECYHLTRNVAFTRAWAYHESKDHVIATAAGSFALNDIQNFGGQIPEGALK</sequence>
<dbReference type="GO" id="GO:0016787">
    <property type="term" value="F:hydrolase activity"/>
    <property type="evidence" value="ECO:0007669"/>
    <property type="project" value="UniProtKB-KW"/>
</dbReference>
<accession>A0ABW1S508</accession>
<dbReference type="EMBL" id="JBHSSW010000002">
    <property type="protein sequence ID" value="MFC6196680.1"/>
    <property type="molecule type" value="Genomic_DNA"/>
</dbReference>
<name>A0ABW1S508_9PROT</name>
<dbReference type="Pfam" id="PF03061">
    <property type="entry name" value="4HBT"/>
    <property type="match status" value="1"/>
</dbReference>
<dbReference type="InterPro" id="IPR029069">
    <property type="entry name" value="HotDog_dom_sf"/>
</dbReference>
<dbReference type="RefSeq" id="WP_377374411.1">
    <property type="nucleotide sequence ID" value="NZ_JBHSSW010000002.1"/>
</dbReference>
<evidence type="ECO:0000256" key="1">
    <source>
        <dbReference type="ARBA" id="ARBA00022801"/>
    </source>
</evidence>
<evidence type="ECO:0000259" key="2">
    <source>
        <dbReference type="Pfam" id="PF03061"/>
    </source>
</evidence>
<dbReference type="PANTHER" id="PTHR43240">
    <property type="entry name" value="1,4-DIHYDROXY-2-NAPHTHOYL-COA THIOESTERASE 1"/>
    <property type="match status" value="1"/>
</dbReference>
<comment type="caution">
    <text evidence="3">The sequence shown here is derived from an EMBL/GenBank/DDBJ whole genome shotgun (WGS) entry which is preliminary data.</text>
</comment>
<dbReference type="Proteomes" id="UP001596303">
    <property type="component" value="Unassembled WGS sequence"/>
</dbReference>
<reference evidence="4" key="1">
    <citation type="journal article" date="2019" name="Int. J. Syst. Evol. Microbiol.">
        <title>The Global Catalogue of Microorganisms (GCM) 10K type strain sequencing project: providing services to taxonomists for standard genome sequencing and annotation.</title>
        <authorList>
            <consortium name="The Broad Institute Genomics Platform"/>
            <consortium name="The Broad Institute Genome Sequencing Center for Infectious Disease"/>
            <person name="Wu L."/>
            <person name="Ma J."/>
        </authorList>
    </citation>
    <scope>NUCLEOTIDE SEQUENCE [LARGE SCALE GENOMIC DNA]</scope>
    <source>
        <strain evidence="4">CGMCC-1.15741</strain>
    </source>
</reference>
<dbReference type="InterPro" id="IPR003736">
    <property type="entry name" value="PAAI_dom"/>
</dbReference>
<evidence type="ECO:0000313" key="4">
    <source>
        <dbReference type="Proteomes" id="UP001596303"/>
    </source>
</evidence>